<feature type="transmembrane region" description="Helical" evidence="1">
    <location>
        <begin position="85"/>
        <end position="108"/>
    </location>
</feature>
<reference evidence="2 3" key="1">
    <citation type="submission" date="2023-08" db="EMBL/GenBank/DDBJ databases">
        <title>Genome sequence of Thermaerobacter compostii strain Ins1, a spore-forming filamentous bacterium isolated from a deep geothermal reservoir.</title>
        <authorList>
            <person name="Bregnard D."/>
            <person name="Gonzalez D."/>
            <person name="Junier P."/>
        </authorList>
    </citation>
    <scope>NUCLEOTIDE SEQUENCE [LARGE SCALE GENOMIC DNA]</scope>
    <source>
        <strain evidence="2 3">Ins1</strain>
    </source>
</reference>
<dbReference type="Proteomes" id="UP001304683">
    <property type="component" value="Chromosome"/>
</dbReference>
<dbReference type="EMBL" id="CP132508">
    <property type="protein sequence ID" value="WPD18323.1"/>
    <property type="molecule type" value="Genomic_DNA"/>
</dbReference>
<keyword evidence="1" id="KW-0812">Transmembrane</keyword>
<dbReference type="RefSeq" id="WP_318750173.1">
    <property type="nucleotide sequence ID" value="NZ_CP132508.1"/>
</dbReference>
<keyword evidence="3" id="KW-1185">Reference proteome</keyword>
<protein>
    <submittedName>
        <fullName evidence="2">Uncharacterized protein</fullName>
    </submittedName>
</protein>
<feature type="transmembrane region" description="Helical" evidence="1">
    <location>
        <begin position="12"/>
        <end position="40"/>
    </location>
</feature>
<organism evidence="2 3">
    <name type="scientific">Thermaerobacter composti</name>
    <dbReference type="NCBI Taxonomy" id="554949"/>
    <lineage>
        <taxon>Bacteria</taxon>
        <taxon>Bacillati</taxon>
        <taxon>Bacillota</taxon>
        <taxon>Clostridia</taxon>
        <taxon>Eubacteriales</taxon>
        <taxon>Clostridiales Family XVII. Incertae Sedis</taxon>
        <taxon>Thermaerobacter</taxon>
    </lineage>
</organism>
<evidence type="ECO:0000313" key="3">
    <source>
        <dbReference type="Proteomes" id="UP001304683"/>
    </source>
</evidence>
<name>A0ABZ0QMQ1_9FIRM</name>
<sequence>MLSSPLFQRSAWAGLIGSFLDHALSLHGLLSTLLTLVAPLTVRPAAEEEHAAMTLAGLGALAGSALAVASTTFMDLWSGMPLHGLSASGMITMGASMGGMLGGGWHLWRWRRPRSS</sequence>
<gene>
    <name evidence="2" type="ORF">Q5761_08045</name>
</gene>
<keyword evidence="1" id="KW-0472">Membrane</keyword>
<evidence type="ECO:0000256" key="1">
    <source>
        <dbReference type="SAM" id="Phobius"/>
    </source>
</evidence>
<proteinExistence type="predicted"/>
<accession>A0ABZ0QMQ1</accession>
<keyword evidence="1" id="KW-1133">Transmembrane helix</keyword>
<feature type="transmembrane region" description="Helical" evidence="1">
    <location>
        <begin position="52"/>
        <end position="73"/>
    </location>
</feature>
<evidence type="ECO:0000313" key="2">
    <source>
        <dbReference type="EMBL" id="WPD18323.1"/>
    </source>
</evidence>